<evidence type="ECO:0000313" key="2">
    <source>
        <dbReference type="EMBL" id="KAK0715180.1"/>
    </source>
</evidence>
<dbReference type="AlphaFoldDB" id="A0AA40AG34"/>
<comment type="caution">
    <text evidence="2">The sequence shown here is derived from an EMBL/GenBank/DDBJ whole genome shotgun (WGS) entry which is preliminary data.</text>
</comment>
<keyword evidence="3" id="KW-1185">Reference proteome</keyword>
<evidence type="ECO:0000313" key="3">
    <source>
        <dbReference type="Proteomes" id="UP001172102"/>
    </source>
</evidence>
<keyword evidence="1" id="KW-0732">Signal</keyword>
<name>A0AA40AG34_9PEZI</name>
<evidence type="ECO:0000256" key="1">
    <source>
        <dbReference type="SAM" id="SignalP"/>
    </source>
</evidence>
<gene>
    <name evidence="2" type="ORF">B0H67DRAFT_236050</name>
</gene>
<accession>A0AA40AG34</accession>
<dbReference type="PROSITE" id="PS51257">
    <property type="entry name" value="PROKAR_LIPOPROTEIN"/>
    <property type="match status" value="1"/>
</dbReference>
<protein>
    <submittedName>
        <fullName evidence="2">Uncharacterized protein</fullName>
    </submittedName>
</protein>
<dbReference type="Proteomes" id="UP001172102">
    <property type="component" value="Unassembled WGS sequence"/>
</dbReference>
<sequence>MVTLGKFLSFSLYAALASCRSLTSSPAALQARNNDGDVGPLKVSIIAGPDAPGTPPDLELIAARRALKKLKTLLGEEAMRRLLADDIDAGNAAWHTILAASSPDSPDPAAHVVAEIHLTAIPDDCTQRNPVNFTASNFLAWFADDAFNRAAEKLWAGHPEHFGLQTMANNDSTMRAQLLEPWGPVLTATVVPRLAPVVPGGGVKKPYMKALPDYPFQSVGEETLLDGTNAVVGNIHYSWKDLPTKEGKTCGVEGLLNMWMSSATPDDVKEGITEHITVEYYNWVKWAYDDIKTGAFVPS</sequence>
<dbReference type="EMBL" id="JAUKUA010000004">
    <property type="protein sequence ID" value="KAK0715180.1"/>
    <property type="molecule type" value="Genomic_DNA"/>
</dbReference>
<feature type="signal peptide" evidence="1">
    <location>
        <begin position="1"/>
        <end position="19"/>
    </location>
</feature>
<organism evidence="2 3">
    <name type="scientific">Lasiosphaeris hirsuta</name>
    <dbReference type="NCBI Taxonomy" id="260670"/>
    <lineage>
        <taxon>Eukaryota</taxon>
        <taxon>Fungi</taxon>
        <taxon>Dikarya</taxon>
        <taxon>Ascomycota</taxon>
        <taxon>Pezizomycotina</taxon>
        <taxon>Sordariomycetes</taxon>
        <taxon>Sordariomycetidae</taxon>
        <taxon>Sordariales</taxon>
        <taxon>Lasiosphaeriaceae</taxon>
        <taxon>Lasiosphaeris</taxon>
    </lineage>
</organism>
<feature type="chain" id="PRO_5041267589" evidence="1">
    <location>
        <begin position="20"/>
        <end position="299"/>
    </location>
</feature>
<proteinExistence type="predicted"/>
<reference evidence="2" key="1">
    <citation type="submission" date="2023-06" db="EMBL/GenBank/DDBJ databases">
        <title>Genome-scale phylogeny and comparative genomics of the fungal order Sordariales.</title>
        <authorList>
            <consortium name="Lawrence Berkeley National Laboratory"/>
            <person name="Hensen N."/>
            <person name="Bonometti L."/>
            <person name="Westerberg I."/>
            <person name="Brannstrom I.O."/>
            <person name="Guillou S."/>
            <person name="Cros-Aarteil S."/>
            <person name="Calhoun S."/>
            <person name="Haridas S."/>
            <person name="Kuo A."/>
            <person name="Mondo S."/>
            <person name="Pangilinan J."/>
            <person name="Riley R."/>
            <person name="Labutti K."/>
            <person name="Andreopoulos B."/>
            <person name="Lipzen A."/>
            <person name="Chen C."/>
            <person name="Yanf M."/>
            <person name="Daum C."/>
            <person name="Ng V."/>
            <person name="Clum A."/>
            <person name="Steindorff A."/>
            <person name="Ohm R."/>
            <person name="Martin F."/>
            <person name="Silar P."/>
            <person name="Natvig D."/>
            <person name="Lalanne C."/>
            <person name="Gautier V."/>
            <person name="Ament-Velasquez S.L."/>
            <person name="Kruys A."/>
            <person name="Hutchinson M.I."/>
            <person name="Powell A.J."/>
            <person name="Barry K."/>
            <person name="Miller A.N."/>
            <person name="Grigoriev I.V."/>
            <person name="Debuchy R."/>
            <person name="Gladieux P."/>
            <person name="Thoren M.H."/>
            <person name="Johannesson H."/>
        </authorList>
    </citation>
    <scope>NUCLEOTIDE SEQUENCE</scope>
    <source>
        <strain evidence="2">SMH4607-1</strain>
    </source>
</reference>